<dbReference type="Proteomes" id="UP001589810">
    <property type="component" value="Unassembled WGS sequence"/>
</dbReference>
<sequence>MGAGSSAKKNRQVIRVLFDEAELVEFCRQVFASLARSDQRRYAEVYLRGLMHPTARKSMQRIAAEVAGTQSGQSLQQFVNQSPWDPQAVRSRAAGLVTDQAAAAAWVIDEVAFPKNGRFSAGVDRQYARPLGKVVNCQVGLTAALTSAEFSLPANWTLCLPESWDRDEKRRSRAHIPADERHRARWQHAVELVDDMSVDWGLPVAPIVCDISHCYDPGEFLAALDDRSLDYVVQVNSGCLVRASLTWQRPRMNTIPGQESGRVVPLTDVATMAERATRQTVTWVGGPDGQMFRSQFVVIPVGPVEAGPSPDAARRRRRLLVEWPLGKAHPRAFWFTNLVDRPIEELVSLAKLTWRARAGITELADGFGLYHYEGRSFLGWHHHVTLASAAYAFHLREQLRRRRPSSAPERSAQHELSAMPLPRRASPGPL</sequence>
<proteinExistence type="predicted"/>
<dbReference type="EMBL" id="JBHLUD010000008">
    <property type="protein sequence ID" value="MFC0544865.1"/>
    <property type="molecule type" value="Genomic_DNA"/>
</dbReference>
<dbReference type="RefSeq" id="WP_273936401.1">
    <property type="nucleotide sequence ID" value="NZ_CP097263.1"/>
</dbReference>
<dbReference type="SUPFAM" id="SSF53098">
    <property type="entry name" value="Ribonuclease H-like"/>
    <property type="match status" value="1"/>
</dbReference>
<dbReference type="InterPro" id="IPR039365">
    <property type="entry name" value="IS701-like"/>
</dbReference>
<evidence type="ECO:0000259" key="2">
    <source>
        <dbReference type="Pfam" id="PF13546"/>
    </source>
</evidence>
<keyword evidence="4" id="KW-1185">Reference proteome</keyword>
<evidence type="ECO:0000256" key="1">
    <source>
        <dbReference type="SAM" id="MobiDB-lite"/>
    </source>
</evidence>
<protein>
    <submittedName>
        <fullName evidence="3">IS701 family transposase</fullName>
    </submittedName>
</protein>
<dbReference type="PANTHER" id="PTHR33627">
    <property type="entry name" value="TRANSPOSASE"/>
    <property type="match status" value="1"/>
</dbReference>
<comment type="caution">
    <text evidence="3">The sequence shown here is derived from an EMBL/GenBank/DDBJ whole genome shotgun (WGS) entry which is preliminary data.</text>
</comment>
<reference evidence="3 4" key="1">
    <citation type="submission" date="2024-09" db="EMBL/GenBank/DDBJ databases">
        <authorList>
            <person name="Sun Q."/>
            <person name="Mori K."/>
        </authorList>
    </citation>
    <scope>NUCLEOTIDE SEQUENCE [LARGE SCALE GENOMIC DNA]</scope>
    <source>
        <strain evidence="3 4">TBRC 1432</strain>
    </source>
</reference>
<evidence type="ECO:0000313" key="4">
    <source>
        <dbReference type="Proteomes" id="UP001589810"/>
    </source>
</evidence>
<dbReference type="InterPro" id="IPR038721">
    <property type="entry name" value="IS701-like_DDE_dom"/>
</dbReference>
<name>A0ABV6MX34_9PSEU</name>
<dbReference type="InterPro" id="IPR012337">
    <property type="entry name" value="RNaseH-like_sf"/>
</dbReference>
<feature type="region of interest" description="Disordered" evidence="1">
    <location>
        <begin position="402"/>
        <end position="430"/>
    </location>
</feature>
<dbReference type="PANTHER" id="PTHR33627:SF1">
    <property type="entry name" value="TRANSPOSASE"/>
    <property type="match status" value="1"/>
</dbReference>
<dbReference type="NCBIfam" id="NF033540">
    <property type="entry name" value="transpos_IS701"/>
    <property type="match status" value="1"/>
</dbReference>
<dbReference type="Pfam" id="PF13546">
    <property type="entry name" value="DDE_5"/>
    <property type="match status" value="1"/>
</dbReference>
<feature type="domain" description="Transposase IS701-like DDE" evidence="2">
    <location>
        <begin position="30"/>
        <end position="283"/>
    </location>
</feature>
<organism evidence="3 4">
    <name type="scientific">Kutzneria chonburiensis</name>
    <dbReference type="NCBI Taxonomy" id="1483604"/>
    <lineage>
        <taxon>Bacteria</taxon>
        <taxon>Bacillati</taxon>
        <taxon>Actinomycetota</taxon>
        <taxon>Actinomycetes</taxon>
        <taxon>Pseudonocardiales</taxon>
        <taxon>Pseudonocardiaceae</taxon>
        <taxon>Kutzneria</taxon>
    </lineage>
</organism>
<gene>
    <name evidence="3" type="ORF">ACFFH7_25400</name>
</gene>
<accession>A0ABV6MX34</accession>
<evidence type="ECO:0000313" key="3">
    <source>
        <dbReference type="EMBL" id="MFC0544865.1"/>
    </source>
</evidence>